<evidence type="ECO:0000259" key="3">
    <source>
        <dbReference type="PROSITE" id="PS50977"/>
    </source>
</evidence>
<dbReference type="GO" id="GO:0000976">
    <property type="term" value="F:transcription cis-regulatory region binding"/>
    <property type="evidence" value="ECO:0007669"/>
    <property type="project" value="TreeGrafter"/>
</dbReference>
<dbReference type="RefSeq" id="WP_171103538.1">
    <property type="nucleotide sequence ID" value="NZ_BMPT01000007.1"/>
</dbReference>
<dbReference type="PRINTS" id="PR00455">
    <property type="entry name" value="HTHTETR"/>
</dbReference>
<evidence type="ECO:0000256" key="2">
    <source>
        <dbReference type="PROSITE-ProRule" id="PRU00335"/>
    </source>
</evidence>
<dbReference type="Proteomes" id="UP000655589">
    <property type="component" value="Unassembled WGS sequence"/>
</dbReference>
<dbReference type="Gene3D" id="1.10.357.10">
    <property type="entry name" value="Tetracycline Repressor, domain 2"/>
    <property type="match status" value="1"/>
</dbReference>
<sequence length="236" mass="25071">MRSGRENLLAAARTLLAERPDHEPTTRELYEAAGVSAPTLYHHFGDKDGLVEAVVDEAFAAYLERKRAVPSTGDLVADFEAGWDMHVTFGVENPALYAVMFGRTSGRRSRAARVAEEELRASLARLDDAGLLVVGVEEALHLSTAMAVGCVGQLSHLGEPADGPLSRSMRTVLVGHLTGARPADDTPGQGPAATARALLARLGSVQEPFTDAELALLRQWLGALAARPAPRGRTSS</sequence>
<reference evidence="4" key="2">
    <citation type="submission" date="2020-09" db="EMBL/GenBank/DDBJ databases">
        <authorList>
            <person name="Sun Q."/>
            <person name="Ohkuma M."/>
        </authorList>
    </citation>
    <scope>NUCLEOTIDE SEQUENCE</scope>
    <source>
        <strain evidence="4">JCM 3051</strain>
    </source>
</reference>
<dbReference type="PROSITE" id="PS50977">
    <property type="entry name" value="HTH_TETR_2"/>
    <property type="match status" value="1"/>
</dbReference>
<dbReference type="PANTHER" id="PTHR30055:SF209">
    <property type="entry name" value="POSSIBLE TRANSCRIPTIONAL REGULATORY PROTEIN (PROBABLY TETR-FAMILY)"/>
    <property type="match status" value="1"/>
</dbReference>
<keyword evidence="1 2" id="KW-0238">DNA-binding</keyword>
<protein>
    <submittedName>
        <fullName evidence="4">TetR family transcriptional regulator</fullName>
    </submittedName>
</protein>
<proteinExistence type="predicted"/>
<dbReference type="InterPro" id="IPR050109">
    <property type="entry name" value="HTH-type_TetR-like_transc_reg"/>
</dbReference>
<feature type="DNA-binding region" description="H-T-H motif" evidence="2">
    <location>
        <begin position="25"/>
        <end position="44"/>
    </location>
</feature>
<reference evidence="4" key="1">
    <citation type="journal article" date="2014" name="Int. J. Syst. Evol. Microbiol.">
        <title>Complete genome sequence of Corynebacterium casei LMG S-19264T (=DSM 44701T), isolated from a smear-ripened cheese.</title>
        <authorList>
            <consortium name="US DOE Joint Genome Institute (JGI-PGF)"/>
            <person name="Walter F."/>
            <person name="Albersmeier A."/>
            <person name="Kalinowski J."/>
            <person name="Ruckert C."/>
        </authorList>
    </citation>
    <scope>NUCLEOTIDE SEQUENCE</scope>
    <source>
        <strain evidence="4">JCM 3051</strain>
    </source>
</reference>
<dbReference type="SUPFAM" id="SSF46689">
    <property type="entry name" value="Homeodomain-like"/>
    <property type="match status" value="1"/>
</dbReference>
<accession>A0A8H9L467</accession>
<dbReference type="AlphaFoldDB" id="A0A8H9L467"/>
<dbReference type="InterPro" id="IPR001647">
    <property type="entry name" value="HTH_TetR"/>
</dbReference>
<dbReference type="PANTHER" id="PTHR30055">
    <property type="entry name" value="HTH-TYPE TRANSCRIPTIONAL REGULATOR RUTR"/>
    <property type="match status" value="1"/>
</dbReference>
<comment type="caution">
    <text evidence="4">The sequence shown here is derived from an EMBL/GenBank/DDBJ whole genome shotgun (WGS) entry which is preliminary data.</text>
</comment>
<feature type="domain" description="HTH tetR-type" evidence="3">
    <location>
        <begin position="2"/>
        <end position="62"/>
    </location>
</feature>
<keyword evidence="5" id="KW-1185">Reference proteome</keyword>
<name>A0A8H9L467_9MICO</name>
<evidence type="ECO:0000313" key="5">
    <source>
        <dbReference type="Proteomes" id="UP000655589"/>
    </source>
</evidence>
<dbReference type="Pfam" id="PF00440">
    <property type="entry name" value="TetR_N"/>
    <property type="match status" value="1"/>
</dbReference>
<organism evidence="4 5">
    <name type="scientific">Promicromonospora citrea</name>
    <dbReference type="NCBI Taxonomy" id="43677"/>
    <lineage>
        <taxon>Bacteria</taxon>
        <taxon>Bacillati</taxon>
        <taxon>Actinomycetota</taxon>
        <taxon>Actinomycetes</taxon>
        <taxon>Micrococcales</taxon>
        <taxon>Promicromonosporaceae</taxon>
        <taxon>Promicromonospora</taxon>
    </lineage>
</organism>
<dbReference type="GO" id="GO:0003700">
    <property type="term" value="F:DNA-binding transcription factor activity"/>
    <property type="evidence" value="ECO:0007669"/>
    <property type="project" value="TreeGrafter"/>
</dbReference>
<evidence type="ECO:0000313" key="4">
    <source>
        <dbReference type="EMBL" id="GGM26057.1"/>
    </source>
</evidence>
<gene>
    <name evidence="4" type="ORF">GCM10010102_22170</name>
</gene>
<dbReference type="EMBL" id="BMPT01000007">
    <property type="protein sequence ID" value="GGM26057.1"/>
    <property type="molecule type" value="Genomic_DNA"/>
</dbReference>
<dbReference type="InterPro" id="IPR009057">
    <property type="entry name" value="Homeodomain-like_sf"/>
</dbReference>
<evidence type="ECO:0000256" key="1">
    <source>
        <dbReference type="ARBA" id="ARBA00023125"/>
    </source>
</evidence>